<protein>
    <submittedName>
        <fullName evidence="1">Uncharacterized protein</fullName>
    </submittedName>
</protein>
<keyword evidence="2" id="KW-1185">Reference proteome</keyword>
<evidence type="ECO:0000313" key="1">
    <source>
        <dbReference type="EMBL" id="MCJ8501454.1"/>
    </source>
</evidence>
<reference evidence="1" key="1">
    <citation type="submission" date="2022-04" db="EMBL/GenBank/DDBJ databases">
        <title>Desulfatitalea alkaliphila sp. nov., a novel anaerobic sulfate-reducing bacterium isolated from terrestrial mud volcano, Taman Peninsula, Russia.</title>
        <authorList>
            <person name="Khomyakova M.A."/>
            <person name="Merkel A.Y."/>
            <person name="Slobodkin A.I."/>
        </authorList>
    </citation>
    <scope>NUCLEOTIDE SEQUENCE</scope>
    <source>
        <strain evidence="1">M08but</strain>
    </source>
</reference>
<sequence length="154" mass="16910">MSIASQMIEYLNREGAATPETIAASIPDLNQCGGAERALLLLRLNPKFERIDKEASSPAEPCDGFMVKEDEVPYLASSKWTTRGSGKSDEEVIHDAAIQYFRTVGKQGDLISNVVSAVTQTTGLSAPAVEQALRSQFMTMNTNVFNRPNRQEDR</sequence>
<dbReference type="RefSeq" id="WP_246909142.1">
    <property type="nucleotide sequence ID" value="NZ_JALJRB010000013.1"/>
</dbReference>
<accession>A0AA41R2F7</accession>
<dbReference type="Proteomes" id="UP001165427">
    <property type="component" value="Unassembled WGS sequence"/>
</dbReference>
<gene>
    <name evidence="1" type="ORF">MRX98_12785</name>
</gene>
<proteinExistence type="predicted"/>
<organism evidence="1 2">
    <name type="scientific">Desulfatitalea alkaliphila</name>
    <dbReference type="NCBI Taxonomy" id="2929485"/>
    <lineage>
        <taxon>Bacteria</taxon>
        <taxon>Pseudomonadati</taxon>
        <taxon>Thermodesulfobacteriota</taxon>
        <taxon>Desulfobacteria</taxon>
        <taxon>Desulfobacterales</taxon>
        <taxon>Desulfosarcinaceae</taxon>
        <taxon>Desulfatitalea</taxon>
    </lineage>
</organism>
<dbReference type="EMBL" id="JALJRB010000013">
    <property type="protein sequence ID" value="MCJ8501454.1"/>
    <property type="molecule type" value="Genomic_DNA"/>
</dbReference>
<evidence type="ECO:0000313" key="2">
    <source>
        <dbReference type="Proteomes" id="UP001165427"/>
    </source>
</evidence>
<name>A0AA41R2F7_9BACT</name>
<comment type="caution">
    <text evidence="1">The sequence shown here is derived from an EMBL/GenBank/DDBJ whole genome shotgun (WGS) entry which is preliminary data.</text>
</comment>
<dbReference type="AlphaFoldDB" id="A0AA41R2F7"/>